<gene>
    <name evidence="11" type="ORF">M896_090520</name>
</gene>
<dbReference type="InterPro" id="IPR036236">
    <property type="entry name" value="Znf_C2H2_sf"/>
</dbReference>
<dbReference type="InterPro" id="IPR013087">
    <property type="entry name" value="Znf_C2H2_type"/>
</dbReference>
<keyword evidence="12" id="KW-1185">Reference proteome</keyword>
<keyword evidence="7" id="KW-0804">Transcription</keyword>
<evidence type="ECO:0000313" key="11">
    <source>
        <dbReference type="EMBL" id="KHN69128.1"/>
    </source>
</evidence>
<keyword evidence="3" id="KW-0677">Repeat</keyword>
<dbReference type="FunFam" id="3.30.160.60:FF:000125">
    <property type="entry name" value="Putative zinc finger protein 143"/>
    <property type="match status" value="1"/>
</dbReference>
<dbReference type="PROSITE" id="PS00028">
    <property type="entry name" value="ZINC_FINGER_C2H2_1"/>
    <property type="match status" value="2"/>
</dbReference>
<feature type="domain" description="C2H2-type" evidence="10">
    <location>
        <begin position="253"/>
        <end position="282"/>
    </location>
</feature>
<keyword evidence="6" id="KW-0805">Transcription regulation</keyword>
<dbReference type="HOGENOM" id="CLU_084834_0_0_1"/>
<evidence type="ECO:0000256" key="3">
    <source>
        <dbReference type="ARBA" id="ARBA00022737"/>
    </source>
</evidence>
<dbReference type="AlphaFoldDB" id="A0A0B2UIE1"/>
<accession>A0A0B2UIE1</accession>
<dbReference type="GeneID" id="26262266"/>
<dbReference type="VEuPathDB" id="MicrosporidiaDB:M896_090520"/>
<organism evidence="11 12">
    <name type="scientific">Ordospora colligata OC4</name>
    <dbReference type="NCBI Taxonomy" id="1354746"/>
    <lineage>
        <taxon>Eukaryota</taxon>
        <taxon>Fungi</taxon>
        <taxon>Fungi incertae sedis</taxon>
        <taxon>Microsporidia</taxon>
        <taxon>Ordosporidae</taxon>
        <taxon>Ordospora</taxon>
    </lineage>
</organism>
<feature type="domain" description="C2H2-type" evidence="10">
    <location>
        <begin position="223"/>
        <end position="252"/>
    </location>
</feature>
<dbReference type="GO" id="GO:0005737">
    <property type="term" value="C:cytoplasm"/>
    <property type="evidence" value="ECO:0007669"/>
    <property type="project" value="TreeGrafter"/>
</dbReference>
<dbReference type="Pfam" id="PF00096">
    <property type="entry name" value="zf-C2H2"/>
    <property type="match status" value="2"/>
</dbReference>
<evidence type="ECO:0000256" key="5">
    <source>
        <dbReference type="ARBA" id="ARBA00022833"/>
    </source>
</evidence>
<dbReference type="SUPFAM" id="SSF57667">
    <property type="entry name" value="beta-beta-alpha zinc fingers"/>
    <property type="match status" value="2"/>
</dbReference>
<dbReference type="EMBL" id="JOKQ01000009">
    <property type="protein sequence ID" value="KHN69128.1"/>
    <property type="molecule type" value="Genomic_DNA"/>
</dbReference>
<proteinExistence type="predicted"/>
<evidence type="ECO:0000256" key="6">
    <source>
        <dbReference type="ARBA" id="ARBA00023015"/>
    </source>
</evidence>
<dbReference type="SMART" id="SM00355">
    <property type="entry name" value="ZnF_C2H2"/>
    <property type="match status" value="2"/>
</dbReference>
<evidence type="ECO:0000313" key="12">
    <source>
        <dbReference type="Proteomes" id="UP000031056"/>
    </source>
</evidence>
<dbReference type="Gene3D" id="3.30.160.60">
    <property type="entry name" value="Classic Zinc Finger"/>
    <property type="match status" value="2"/>
</dbReference>
<keyword evidence="8" id="KW-0539">Nucleus</keyword>
<evidence type="ECO:0000256" key="4">
    <source>
        <dbReference type="ARBA" id="ARBA00022771"/>
    </source>
</evidence>
<evidence type="ECO:0000259" key="10">
    <source>
        <dbReference type="PROSITE" id="PS50157"/>
    </source>
</evidence>
<dbReference type="GO" id="GO:0008270">
    <property type="term" value="F:zinc ion binding"/>
    <property type="evidence" value="ECO:0007669"/>
    <property type="project" value="UniProtKB-KW"/>
</dbReference>
<sequence length="299" mass="34674">MKPCMKLDFRSWIQKTISEADTGTDKQVDKVAIYGTEANVCVFHLDGQVFFDLSDIPFILSCFGIGNESNNVQEYLRKNGFVTRIKRFDSALSHSGFELVESSLLDNGFAEKLSSYCTQKMFQKEETISNQYTAHDLGSEPMFSRDCYDSKSPVDDQAFSSGVNKLYPFDYQWTDSVMDNIIKNIYTTEGHKNVANAFEDVQQNQSCRSRQSRSVGCMKDRPFVCSFNNCKRAFKRYEHLKRHILMHTGERPHKCRFPGCSKSFSRSDNLSQHYKIHNISNEMHTRSYEPYRYLNKKLN</sequence>
<comment type="caution">
    <text evidence="11">The sequence shown here is derived from an EMBL/GenBank/DDBJ whole genome shotgun (WGS) entry which is preliminary data.</text>
</comment>
<evidence type="ECO:0000256" key="1">
    <source>
        <dbReference type="ARBA" id="ARBA00004123"/>
    </source>
</evidence>
<dbReference type="RefSeq" id="XP_014563170.1">
    <property type="nucleotide sequence ID" value="XM_014707684.1"/>
</dbReference>
<evidence type="ECO:0000256" key="7">
    <source>
        <dbReference type="ARBA" id="ARBA00023163"/>
    </source>
</evidence>
<dbReference type="GO" id="GO:0005634">
    <property type="term" value="C:nucleus"/>
    <property type="evidence" value="ECO:0007669"/>
    <property type="project" value="UniProtKB-SubCell"/>
</dbReference>
<keyword evidence="5" id="KW-0862">Zinc</keyword>
<keyword evidence="4 9" id="KW-0863">Zinc-finger</keyword>
<dbReference type="Proteomes" id="UP000031056">
    <property type="component" value="Unassembled WGS sequence"/>
</dbReference>
<dbReference type="PANTHER" id="PTHR47428">
    <property type="entry name" value="REGULATORY PROTEIN MIG1-RELATED"/>
    <property type="match status" value="1"/>
</dbReference>
<evidence type="ECO:0000256" key="9">
    <source>
        <dbReference type="PROSITE-ProRule" id="PRU00042"/>
    </source>
</evidence>
<dbReference type="PROSITE" id="PS50157">
    <property type="entry name" value="ZINC_FINGER_C2H2_2"/>
    <property type="match status" value="2"/>
</dbReference>
<reference evidence="11 12" key="1">
    <citation type="journal article" date="2014" name="MBio">
        <title>The Ordospora colligata genome; evolution of extreme reduction in microsporidia and host-to-parasite horizontal gene transfer.</title>
        <authorList>
            <person name="Pombert J.-F."/>
            <person name="Haag K.L."/>
            <person name="Beidas S."/>
            <person name="Ebert D."/>
            <person name="Keeling P.J."/>
        </authorList>
    </citation>
    <scope>NUCLEOTIDE SEQUENCE [LARGE SCALE GENOMIC DNA]</scope>
    <source>
        <strain evidence="11 12">OC4</strain>
    </source>
</reference>
<protein>
    <submittedName>
        <fullName evidence="11">Zn-finger domain-containing protein</fullName>
    </submittedName>
</protein>
<evidence type="ECO:0000256" key="8">
    <source>
        <dbReference type="ARBA" id="ARBA00023242"/>
    </source>
</evidence>
<dbReference type="GO" id="GO:0000978">
    <property type="term" value="F:RNA polymerase II cis-regulatory region sequence-specific DNA binding"/>
    <property type="evidence" value="ECO:0007669"/>
    <property type="project" value="TreeGrafter"/>
</dbReference>
<dbReference type="FunFam" id="3.30.160.60:FF:000624">
    <property type="entry name" value="zinc finger protein 697"/>
    <property type="match status" value="1"/>
</dbReference>
<dbReference type="STRING" id="1354746.A0A0B2UIE1"/>
<comment type="subcellular location">
    <subcellularLocation>
        <location evidence="1">Nucleus</location>
    </subcellularLocation>
</comment>
<keyword evidence="2" id="KW-0479">Metal-binding</keyword>
<dbReference type="PANTHER" id="PTHR47428:SF1">
    <property type="entry name" value="REGULATORY PROTEIN MIG1-RELATED"/>
    <property type="match status" value="1"/>
</dbReference>
<name>A0A0B2UIE1_9MICR</name>
<dbReference type="OrthoDB" id="654211at2759"/>
<dbReference type="InterPro" id="IPR051007">
    <property type="entry name" value="creA/MIG_C2H2-ZnF"/>
</dbReference>
<evidence type="ECO:0000256" key="2">
    <source>
        <dbReference type="ARBA" id="ARBA00022723"/>
    </source>
</evidence>
<dbReference type="InParanoid" id="A0A0B2UIE1"/>
<dbReference type="GO" id="GO:0000433">
    <property type="term" value="P:carbon catabolite repression of transcription from RNA polymerase II promoter by glucose"/>
    <property type="evidence" value="ECO:0007669"/>
    <property type="project" value="TreeGrafter"/>
</dbReference>